<evidence type="ECO:0000313" key="3">
    <source>
        <dbReference type="Proteomes" id="UP001066276"/>
    </source>
</evidence>
<sequence length="213" mass="23551">MDFSDREEILAIAKNVMDFSESLKISSVSKQTVENSDKEESQQSETKQPVIRNESLLLELDTVAASTTDPDLLIPANVYPVSSSTISEEKISELPVSDFDVKSATPMTPALSLKLKTPEKHQSETKAQVLKDVLCPTKAKDLDLNLVFEDLMISTVSVLLQETIITSKARAEIIDNNVKAISEETPVPFLSKEQPFSVNRVEDQLPVVETLCK</sequence>
<proteinExistence type="predicted"/>
<name>A0AAV7VUD1_PLEWA</name>
<keyword evidence="3" id="KW-1185">Reference proteome</keyword>
<dbReference type="Proteomes" id="UP001066276">
    <property type="component" value="Chromosome 2_1"/>
</dbReference>
<gene>
    <name evidence="2" type="ORF">NDU88_007403</name>
</gene>
<dbReference type="AlphaFoldDB" id="A0AAV7VUD1"/>
<feature type="region of interest" description="Disordered" evidence="1">
    <location>
        <begin position="29"/>
        <end position="49"/>
    </location>
</feature>
<dbReference type="EMBL" id="JANPWB010000003">
    <property type="protein sequence ID" value="KAJ1203619.1"/>
    <property type="molecule type" value="Genomic_DNA"/>
</dbReference>
<organism evidence="2 3">
    <name type="scientific">Pleurodeles waltl</name>
    <name type="common">Iberian ribbed newt</name>
    <dbReference type="NCBI Taxonomy" id="8319"/>
    <lineage>
        <taxon>Eukaryota</taxon>
        <taxon>Metazoa</taxon>
        <taxon>Chordata</taxon>
        <taxon>Craniata</taxon>
        <taxon>Vertebrata</taxon>
        <taxon>Euteleostomi</taxon>
        <taxon>Amphibia</taxon>
        <taxon>Batrachia</taxon>
        <taxon>Caudata</taxon>
        <taxon>Salamandroidea</taxon>
        <taxon>Salamandridae</taxon>
        <taxon>Pleurodelinae</taxon>
        <taxon>Pleurodeles</taxon>
    </lineage>
</organism>
<accession>A0AAV7VUD1</accession>
<evidence type="ECO:0000313" key="2">
    <source>
        <dbReference type="EMBL" id="KAJ1203619.1"/>
    </source>
</evidence>
<protein>
    <submittedName>
        <fullName evidence="2">Uncharacterized protein</fullName>
    </submittedName>
</protein>
<comment type="caution">
    <text evidence="2">The sequence shown here is derived from an EMBL/GenBank/DDBJ whole genome shotgun (WGS) entry which is preliminary data.</text>
</comment>
<evidence type="ECO:0000256" key="1">
    <source>
        <dbReference type="SAM" id="MobiDB-lite"/>
    </source>
</evidence>
<reference evidence="2" key="1">
    <citation type="journal article" date="2022" name="bioRxiv">
        <title>Sequencing and chromosome-scale assembly of the giantPleurodeles waltlgenome.</title>
        <authorList>
            <person name="Brown T."/>
            <person name="Elewa A."/>
            <person name="Iarovenko S."/>
            <person name="Subramanian E."/>
            <person name="Araus A.J."/>
            <person name="Petzold A."/>
            <person name="Susuki M."/>
            <person name="Suzuki K.-i.T."/>
            <person name="Hayashi T."/>
            <person name="Toyoda A."/>
            <person name="Oliveira C."/>
            <person name="Osipova E."/>
            <person name="Leigh N.D."/>
            <person name="Simon A."/>
            <person name="Yun M.H."/>
        </authorList>
    </citation>
    <scope>NUCLEOTIDE SEQUENCE</scope>
    <source>
        <strain evidence="2">20211129_DDA</strain>
        <tissue evidence="2">Liver</tissue>
    </source>
</reference>